<protein>
    <submittedName>
        <fullName evidence="4">DNA-processing protein DprA</fullName>
    </submittedName>
</protein>
<evidence type="ECO:0000256" key="2">
    <source>
        <dbReference type="SAM" id="MobiDB-lite"/>
    </source>
</evidence>
<dbReference type="Gene3D" id="3.40.50.450">
    <property type="match status" value="1"/>
</dbReference>
<comment type="similarity">
    <text evidence="1">Belongs to the DprA/Smf family.</text>
</comment>
<dbReference type="NCBIfam" id="TIGR00732">
    <property type="entry name" value="dprA"/>
    <property type="match status" value="1"/>
</dbReference>
<sequence length="482" mass="49408">MTGGDAAPEDDAMPQGGGAVSKGEDPAARGAARRGGTVSQADAVLGGDAVHGGDGFSRGDGAARGDAVPRGLDARGGGATRGGDRIGDDEPGGGSDEASGGQADGESLGRVFLTRVLEPGDETGGRWVRERGVAEVVRRLREGGRALPGVSEKRWAGLCARAGRAEPGRDLAVARRAGVRFVAPGAAEWPRQLDDLGDARPLGLWVRGGPSLRMWALRSVAVVGARACTDYGAHMAATLAAGLAERGWVVVSGGAYGVDGAAHRGALGAGGATAAVLACGVDRPYPPGHTGLITRIAEQGLVVGELPPGEHPTPSRFVLRNRVIAALTRGTVVVEAAYRSGSLVTARAAQRLGRHTMGVPGPATSALSAGVHELLRGDAVLVNDAAEVVELVGDMGELPPDRRGPVLPTDLLEPRTRQVLAGLPARGAAPAADVARRAQTTQDDAIARLYELRALGYVERHGDGWKLTRQMMMSVRDGRAPS</sequence>
<evidence type="ECO:0000313" key="4">
    <source>
        <dbReference type="EMBL" id="GAA3954999.1"/>
    </source>
</evidence>
<organism evidence="4 5">
    <name type="scientific">Streptomyces marokkonensis</name>
    <dbReference type="NCBI Taxonomy" id="324855"/>
    <lineage>
        <taxon>Bacteria</taxon>
        <taxon>Bacillati</taxon>
        <taxon>Actinomycetota</taxon>
        <taxon>Actinomycetes</taxon>
        <taxon>Kitasatosporales</taxon>
        <taxon>Streptomycetaceae</taxon>
        <taxon>Streptomyces</taxon>
    </lineage>
</organism>
<keyword evidence="5" id="KW-1185">Reference proteome</keyword>
<feature type="domain" description="Smf/DprA SLOG" evidence="3">
    <location>
        <begin position="181"/>
        <end position="391"/>
    </location>
</feature>
<dbReference type="InterPro" id="IPR057666">
    <property type="entry name" value="DrpA_SLOG"/>
</dbReference>
<feature type="compositionally biased region" description="Gly residues" evidence="2">
    <location>
        <begin position="49"/>
        <end position="58"/>
    </location>
</feature>
<evidence type="ECO:0000259" key="3">
    <source>
        <dbReference type="Pfam" id="PF02481"/>
    </source>
</evidence>
<dbReference type="Pfam" id="PF02481">
    <property type="entry name" value="DNA_processg_A"/>
    <property type="match status" value="1"/>
</dbReference>
<gene>
    <name evidence="4" type="primary">dprA</name>
    <name evidence="4" type="ORF">GCM10022384_05530</name>
</gene>
<dbReference type="EMBL" id="BAABCQ010000006">
    <property type="protein sequence ID" value="GAA3954999.1"/>
    <property type="molecule type" value="Genomic_DNA"/>
</dbReference>
<dbReference type="Proteomes" id="UP001500034">
    <property type="component" value="Unassembled WGS sequence"/>
</dbReference>
<accession>A0ABP7NVU8</accession>
<evidence type="ECO:0000313" key="5">
    <source>
        <dbReference type="Proteomes" id="UP001500034"/>
    </source>
</evidence>
<dbReference type="PANTHER" id="PTHR43022">
    <property type="entry name" value="PROTEIN SMF"/>
    <property type="match status" value="1"/>
</dbReference>
<comment type="caution">
    <text evidence="4">The sequence shown here is derived from an EMBL/GenBank/DDBJ whole genome shotgun (WGS) entry which is preliminary data.</text>
</comment>
<dbReference type="PANTHER" id="PTHR43022:SF1">
    <property type="entry name" value="PROTEIN SMF"/>
    <property type="match status" value="1"/>
</dbReference>
<dbReference type="SUPFAM" id="SSF102405">
    <property type="entry name" value="MCP/YpsA-like"/>
    <property type="match status" value="1"/>
</dbReference>
<feature type="region of interest" description="Disordered" evidence="2">
    <location>
        <begin position="1"/>
        <end position="107"/>
    </location>
</feature>
<dbReference type="InterPro" id="IPR003488">
    <property type="entry name" value="DprA"/>
</dbReference>
<reference evidence="5" key="1">
    <citation type="journal article" date="2019" name="Int. J. Syst. Evol. Microbiol.">
        <title>The Global Catalogue of Microorganisms (GCM) 10K type strain sequencing project: providing services to taxonomists for standard genome sequencing and annotation.</title>
        <authorList>
            <consortium name="The Broad Institute Genomics Platform"/>
            <consortium name="The Broad Institute Genome Sequencing Center for Infectious Disease"/>
            <person name="Wu L."/>
            <person name="Ma J."/>
        </authorList>
    </citation>
    <scope>NUCLEOTIDE SEQUENCE [LARGE SCALE GENOMIC DNA]</scope>
    <source>
        <strain evidence="5">JCM 17027</strain>
    </source>
</reference>
<proteinExistence type="inferred from homology"/>
<evidence type="ECO:0000256" key="1">
    <source>
        <dbReference type="ARBA" id="ARBA00006525"/>
    </source>
</evidence>
<name>A0ABP7NVU8_9ACTN</name>